<dbReference type="SUPFAM" id="SSF75217">
    <property type="entry name" value="alpha/beta knot"/>
    <property type="match status" value="1"/>
</dbReference>
<keyword evidence="4" id="KW-0949">S-adenosyl-L-methionine</keyword>
<evidence type="ECO:0000256" key="1">
    <source>
        <dbReference type="ARBA" id="ARBA00007228"/>
    </source>
</evidence>
<dbReference type="InterPro" id="IPR004384">
    <property type="entry name" value="RNA_MeTrfase_TrmJ/LasT"/>
</dbReference>
<dbReference type="Gene3D" id="3.40.1280.10">
    <property type="match status" value="1"/>
</dbReference>
<evidence type="ECO:0000256" key="5">
    <source>
        <dbReference type="SAM" id="MobiDB-lite"/>
    </source>
</evidence>
<feature type="compositionally biased region" description="Basic and acidic residues" evidence="5">
    <location>
        <begin position="12"/>
        <end position="31"/>
    </location>
</feature>
<dbReference type="GO" id="GO:0002128">
    <property type="term" value="P:tRNA nucleoside ribose methylation"/>
    <property type="evidence" value="ECO:0007669"/>
    <property type="project" value="TreeGrafter"/>
</dbReference>
<dbReference type="Proteomes" id="UP000199215">
    <property type="component" value="Unassembled WGS sequence"/>
</dbReference>
<sequence>MTDDDPTVDHASGSDHGPDPDVDSDTDRDSDLDFDSDTDFDSDADSDTDLEPDTRSGPRSTDPVVVVVEPETPGNVGTIARAMKNFGLTDLKLVDPPELEPDGEAYGFAGHAREDVLPNAETVTFEEVVETYHTVGCTAITGEDARRHVRFPYSTPVELRDSLRTVETRTALVFGREGTGLDNDELRRLDEVCSIPADEDYPVLNLGQAATVLLYELRELTVDEYQLPDVDLERATEADIERLHDYFERFLEHADHREYRRDRCETLFRRLLGRAHPTDREVHTLLGVFRKATDKLEFADDLAETYGESLYDEDAPRR</sequence>
<feature type="region of interest" description="Disordered" evidence="5">
    <location>
        <begin position="1"/>
        <end position="70"/>
    </location>
</feature>
<dbReference type="GO" id="GO:0008173">
    <property type="term" value="F:RNA methyltransferase activity"/>
    <property type="evidence" value="ECO:0007669"/>
    <property type="project" value="InterPro"/>
</dbReference>
<dbReference type="PANTHER" id="PTHR42786:SF2">
    <property type="entry name" value="TRNA (CYTIDINE_URIDINE-2'-O-)-METHYLTRANSFERASE TRMJ"/>
    <property type="match status" value="1"/>
</dbReference>
<dbReference type="InterPro" id="IPR029026">
    <property type="entry name" value="tRNA_m1G_MTases_N"/>
</dbReference>
<dbReference type="RefSeq" id="WP_092817734.1">
    <property type="nucleotide sequence ID" value="NZ_FNWU01000015.1"/>
</dbReference>
<dbReference type="InterPro" id="IPR001537">
    <property type="entry name" value="SpoU_MeTrfase"/>
</dbReference>
<evidence type="ECO:0000256" key="2">
    <source>
        <dbReference type="ARBA" id="ARBA00022603"/>
    </source>
</evidence>
<comment type="similarity">
    <text evidence="1">Belongs to the class IV-like SAM-binding methyltransferase superfamily. RNA methyltransferase TrmH family.</text>
</comment>
<evidence type="ECO:0000259" key="6">
    <source>
        <dbReference type="Pfam" id="PF00588"/>
    </source>
</evidence>
<dbReference type="CDD" id="cd18093">
    <property type="entry name" value="SpoU-like_TrmJ"/>
    <property type="match status" value="1"/>
</dbReference>
<dbReference type="Pfam" id="PF00588">
    <property type="entry name" value="SpoU_methylase"/>
    <property type="match status" value="1"/>
</dbReference>
<keyword evidence="2 7" id="KW-0489">Methyltransferase</keyword>
<dbReference type="STRING" id="1267564.SAMN05192561_11519"/>
<evidence type="ECO:0000256" key="4">
    <source>
        <dbReference type="ARBA" id="ARBA00022691"/>
    </source>
</evidence>
<keyword evidence="8" id="KW-1185">Reference proteome</keyword>
<evidence type="ECO:0000256" key="3">
    <source>
        <dbReference type="ARBA" id="ARBA00022679"/>
    </source>
</evidence>
<dbReference type="AlphaFoldDB" id="A0A1H6JKE9"/>
<proteinExistence type="inferred from homology"/>
<dbReference type="PANTHER" id="PTHR42786">
    <property type="entry name" value="TRNA/RRNA METHYLTRANSFERASE"/>
    <property type="match status" value="1"/>
</dbReference>
<organism evidence="7 8">
    <name type="scientific">Halopenitus malekzadehii</name>
    <dbReference type="NCBI Taxonomy" id="1267564"/>
    <lineage>
        <taxon>Archaea</taxon>
        <taxon>Methanobacteriati</taxon>
        <taxon>Methanobacteriota</taxon>
        <taxon>Stenosarchaea group</taxon>
        <taxon>Halobacteria</taxon>
        <taxon>Halobacteriales</taxon>
        <taxon>Haloferacaceae</taxon>
        <taxon>Halopenitus</taxon>
    </lineage>
</organism>
<dbReference type="InterPro" id="IPR029028">
    <property type="entry name" value="Alpha/beta_knot_MTases"/>
</dbReference>
<dbReference type="OrthoDB" id="372184at2157"/>
<reference evidence="7 8" key="1">
    <citation type="submission" date="2016-10" db="EMBL/GenBank/DDBJ databases">
        <authorList>
            <person name="de Groot N.N."/>
        </authorList>
    </citation>
    <scope>NUCLEOTIDE SEQUENCE [LARGE SCALE GENOMIC DNA]</scope>
    <source>
        <strain evidence="7 8">IBRC-M10418</strain>
    </source>
</reference>
<evidence type="ECO:0000313" key="8">
    <source>
        <dbReference type="Proteomes" id="UP000199215"/>
    </source>
</evidence>
<gene>
    <name evidence="7" type="ORF">SAMN05192561_11519</name>
</gene>
<dbReference type="GO" id="GO:0003723">
    <property type="term" value="F:RNA binding"/>
    <property type="evidence" value="ECO:0007669"/>
    <property type="project" value="InterPro"/>
</dbReference>
<dbReference type="EMBL" id="FNWU01000015">
    <property type="protein sequence ID" value="SEH62818.1"/>
    <property type="molecule type" value="Genomic_DNA"/>
</dbReference>
<dbReference type="NCBIfam" id="TIGR00050">
    <property type="entry name" value="rRNA_methyl_1"/>
    <property type="match status" value="1"/>
</dbReference>
<accession>A0A1H6JKE9</accession>
<evidence type="ECO:0000313" key="7">
    <source>
        <dbReference type="EMBL" id="SEH62818.1"/>
    </source>
</evidence>
<dbReference type="GO" id="GO:0005829">
    <property type="term" value="C:cytosol"/>
    <property type="evidence" value="ECO:0007669"/>
    <property type="project" value="TreeGrafter"/>
</dbReference>
<feature type="compositionally biased region" description="Acidic residues" evidence="5">
    <location>
        <begin position="32"/>
        <end position="51"/>
    </location>
</feature>
<feature type="domain" description="tRNA/rRNA methyltransferase SpoU type" evidence="6">
    <location>
        <begin position="64"/>
        <end position="215"/>
    </location>
</feature>
<dbReference type="Gene3D" id="1.10.8.590">
    <property type="match status" value="1"/>
</dbReference>
<protein>
    <submittedName>
        <fullName evidence="7">RNA methyltransferase, TrmH family, group 1</fullName>
    </submittedName>
</protein>
<name>A0A1H6JKE9_9EURY</name>
<keyword evidence="3 7" id="KW-0808">Transferase</keyword>